<dbReference type="EMBL" id="MN988466">
    <property type="protein sequence ID" value="QIG67192.1"/>
    <property type="molecule type" value="Genomic_DNA"/>
</dbReference>
<proteinExistence type="predicted"/>
<evidence type="ECO:0000313" key="2">
    <source>
        <dbReference type="Proteomes" id="UP000661685"/>
    </source>
</evidence>
<keyword evidence="2" id="KW-1185">Reference proteome</keyword>
<accession>A0A7S5QW07</accession>
<protein>
    <submittedName>
        <fullName evidence="1">Uncharacterized protein</fullName>
    </submittedName>
</protein>
<sequence>MDIHGAWVDTFNKFATGDAAAIFAKYPRFWNEAVRGSEFHGNVLPILNSSAYDAAAMLAYYRGEANSKDAVRIFQAFTRETIDRHGYGPDVSKYIAIWYFLIVLLSEYELKHGIQETTDVLGMFKCYINTGEIDDAHDWTD</sequence>
<reference evidence="1" key="1">
    <citation type="submission" date="2020-01" db="EMBL/GenBank/DDBJ databases">
        <title>Patterns of diversity and host range of bacteriophage communities associated with bean-nodulatin bacteria.</title>
        <authorList>
            <person name="Vann Cauwenberghe J."/>
            <person name="Santamaria R.I."/>
            <person name="Bustos P."/>
            <person name="Juarez S."/>
            <person name="Gonzalez V."/>
        </authorList>
    </citation>
    <scope>NUCLEOTIDE SEQUENCE</scope>
</reference>
<gene>
    <name evidence="1" type="ORF">EVB35_012</name>
</gene>
<dbReference type="Proteomes" id="UP000661685">
    <property type="component" value="Segment"/>
</dbReference>
<organism evidence="1 2">
    <name type="scientific">Rhizobium phage RHph_TM34</name>
    <dbReference type="NCBI Taxonomy" id="2509556"/>
    <lineage>
        <taxon>Viruses</taxon>
        <taxon>Duplodnaviria</taxon>
        <taxon>Heunggongvirae</taxon>
        <taxon>Uroviricota</taxon>
        <taxon>Caudoviricetes</taxon>
        <taxon>Autographivirales</taxon>
        <taxon>Dunnvirinae</taxon>
        <taxon>Tepoztlanvirus</taxon>
        <taxon>Tepoztlanvirus RHphTM34</taxon>
    </lineage>
</organism>
<evidence type="ECO:0000313" key="1">
    <source>
        <dbReference type="EMBL" id="QIG67192.1"/>
    </source>
</evidence>
<name>A0A7S5QW07_9CAUD</name>